<dbReference type="RefSeq" id="WP_001547130.1">
    <property type="nucleotide sequence ID" value="NZ_AP022222.1"/>
</dbReference>
<accession>A0AAW5ZEI0</accession>
<evidence type="ECO:0008006" key="3">
    <source>
        <dbReference type="Google" id="ProtNLM"/>
    </source>
</evidence>
<dbReference type="Proteomes" id="UP001211064">
    <property type="component" value="Unassembled WGS sequence"/>
</dbReference>
<organism evidence="1 2">
    <name type="scientific">Escherichia coli</name>
    <dbReference type="NCBI Taxonomy" id="562"/>
    <lineage>
        <taxon>Bacteria</taxon>
        <taxon>Pseudomonadati</taxon>
        <taxon>Pseudomonadota</taxon>
        <taxon>Gammaproteobacteria</taxon>
        <taxon>Enterobacterales</taxon>
        <taxon>Enterobacteriaceae</taxon>
        <taxon>Escherichia</taxon>
    </lineage>
</organism>
<name>A0AAW5ZEI0_ECOLX</name>
<evidence type="ECO:0000313" key="1">
    <source>
        <dbReference type="EMBL" id="MDA4180757.1"/>
    </source>
</evidence>
<proteinExistence type="predicted"/>
<dbReference type="AlphaFoldDB" id="A0AAW5ZEI0"/>
<protein>
    <recommendedName>
        <fullName evidence="3">Prophage protein</fullName>
    </recommendedName>
</protein>
<gene>
    <name evidence="1" type="ORF">NY836_25995</name>
</gene>
<evidence type="ECO:0000313" key="2">
    <source>
        <dbReference type="Proteomes" id="UP001211064"/>
    </source>
</evidence>
<dbReference type="EMBL" id="JANWOR010000731">
    <property type="protein sequence ID" value="MDA4180757.1"/>
    <property type="molecule type" value="Genomic_DNA"/>
</dbReference>
<sequence length="91" mass="10370">MTESELLKVICHAGGVSHQHDEQTTQPGSVTAENYARVVAEVMWRDGIELNGQDCLVIRTKVLAILAARRRQGQRQNVASYQWKKPDRLRR</sequence>
<comment type="caution">
    <text evidence="1">The sequence shown here is derived from an EMBL/GenBank/DDBJ whole genome shotgun (WGS) entry which is preliminary data.</text>
</comment>
<reference evidence="1" key="1">
    <citation type="submission" date="2022-08" db="EMBL/GenBank/DDBJ databases">
        <title>Genome sequencing of human pathogens.</title>
        <authorList>
            <person name="Cao X."/>
        </authorList>
    </citation>
    <scope>NUCLEOTIDE SEQUENCE</scope>
    <source>
        <strain evidence="1">EC16126</strain>
    </source>
</reference>